<evidence type="ECO:0000313" key="1">
    <source>
        <dbReference type="EMBL" id="GAA1185354.1"/>
    </source>
</evidence>
<protein>
    <submittedName>
        <fullName evidence="1">Uncharacterized protein</fullName>
    </submittedName>
</protein>
<dbReference type="Proteomes" id="UP001501371">
    <property type="component" value="Unassembled WGS sequence"/>
</dbReference>
<comment type="caution">
    <text evidence="1">The sequence shown here is derived from an EMBL/GenBank/DDBJ whole genome shotgun (WGS) entry which is preliminary data.</text>
</comment>
<dbReference type="EMBL" id="BAAAKV010000048">
    <property type="protein sequence ID" value="GAA1185354.1"/>
    <property type="molecule type" value="Genomic_DNA"/>
</dbReference>
<evidence type="ECO:0000313" key="2">
    <source>
        <dbReference type="Proteomes" id="UP001501371"/>
    </source>
</evidence>
<gene>
    <name evidence="1" type="ORF">GCM10009654_48760</name>
</gene>
<accession>A0ABN1UZS9</accession>
<name>A0ABN1UZS9_9ACTN</name>
<proteinExistence type="predicted"/>
<organism evidence="1 2">
    <name type="scientific">Streptomyces hebeiensis</name>
    <dbReference type="NCBI Taxonomy" id="229486"/>
    <lineage>
        <taxon>Bacteria</taxon>
        <taxon>Bacillati</taxon>
        <taxon>Actinomycetota</taxon>
        <taxon>Actinomycetes</taxon>
        <taxon>Kitasatosporales</taxon>
        <taxon>Streptomycetaceae</taxon>
        <taxon>Streptomyces</taxon>
    </lineage>
</organism>
<sequence>MSPGRGNLADEDPTVRAVAHGADHVYWVRESPDEPTWLDRLRRWADPASYRFDRTPTPPKPWVDRPAGYYERTGWRIRAAYVRSDLTFRGRCLHG</sequence>
<reference evidence="1 2" key="1">
    <citation type="journal article" date="2019" name="Int. J. Syst. Evol. Microbiol.">
        <title>The Global Catalogue of Microorganisms (GCM) 10K type strain sequencing project: providing services to taxonomists for standard genome sequencing and annotation.</title>
        <authorList>
            <consortium name="The Broad Institute Genomics Platform"/>
            <consortium name="The Broad Institute Genome Sequencing Center for Infectious Disease"/>
            <person name="Wu L."/>
            <person name="Ma J."/>
        </authorList>
    </citation>
    <scope>NUCLEOTIDE SEQUENCE [LARGE SCALE GENOMIC DNA]</scope>
    <source>
        <strain evidence="1 2">JCM 12696</strain>
    </source>
</reference>
<keyword evidence="2" id="KW-1185">Reference proteome</keyword>